<feature type="domain" description="Acyl-CoA oxidase/dehydrogenase middle" evidence="9">
    <location>
        <begin position="123"/>
        <end position="221"/>
    </location>
</feature>
<dbReference type="InterPro" id="IPR046373">
    <property type="entry name" value="Acyl-CoA_Oxase/DH_mid-dom_sf"/>
</dbReference>
<dbReference type="OrthoDB" id="8876745at2"/>
<dbReference type="InterPro" id="IPR036250">
    <property type="entry name" value="AcylCo_DH-like_C"/>
</dbReference>
<comment type="catalytic activity">
    <reaction evidence="6">
        <text>a 2,3-saturated acyl-CoA + A = a 2,3-dehydroacyl-CoA + AH2</text>
        <dbReference type="Rhea" id="RHEA:48608"/>
        <dbReference type="ChEBI" id="CHEBI:13193"/>
        <dbReference type="ChEBI" id="CHEBI:17499"/>
        <dbReference type="ChEBI" id="CHEBI:60015"/>
        <dbReference type="ChEBI" id="CHEBI:65111"/>
    </reaction>
</comment>
<dbReference type="PROSITE" id="PS00073">
    <property type="entry name" value="ACYL_COA_DH_2"/>
    <property type="match status" value="1"/>
</dbReference>
<dbReference type="RefSeq" id="WP_146488345.1">
    <property type="nucleotide sequence ID" value="NZ_VIGX01000012.1"/>
</dbReference>
<organism evidence="11 12">
    <name type="scientific">Tsukamurella conjunctivitidis</name>
    <dbReference type="NCBI Taxonomy" id="2592068"/>
    <lineage>
        <taxon>Bacteria</taxon>
        <taxon>Bacillati</taxon>
        <taxon>Actinomycetota</taxon>
        <taxon>Actinomycetes</taxon>
        <taxon>Mycobacteriales</taxon>
        <taxon>Tsukamurellaceae</taxon>
        <taxon>Tsukamurella</taxon>
    </lineage>
</organism>
<proteinExistence type="inferred from homology"/>
<dbReference type="PIRSF" id="PIRSF016578">
    <property type="entry name" value="HsaA"/>
    <property type="match status" value="1"/>
</dbReference>
<dbReference type="InterPro" id="IPR006089">
    <property type="entry name" value="Acyl-CoA_DH_CS"/>
</dbReference>
<evidence type="ECO:0000313" key="11">
    <source>
        <dbReference type="EMBL" id="TWS27608.1"/>
    </source>
</evidence>
<protein>
    <submittedName>
        <fullName evidence="11">Acyl-CoA dehydrogenase</fullName>
    </submittedName>
</protein>
<evidence type="ECO:0000256" key="5">
    <source>
        <dbReference type="ARBA" id="ARBA00023002"/>
    </source>
</evidence>
<evidence type="ECO:0000256" key="2">
    <source>
        <dbReference type="ARBA" id="ARBA00009347"/>
    </source>
</evidence>
<keyword evidence="3 7" id="KW-0285">Flavoprotein</keyword>
<evidence type="ECO:0000259" key="9">
    <source>
        <dbReference type="Pfam" id="PF02770"/>
    </source>
</evidence>
<dbReference type="InterPro" id="IPR009075">
    <property type="entry name" value="AcylCo_DH/oxidase_C"/>
</dbReference>
<dbReference type="PANTHER" id="PTHR43884">
    <property type="entry name" value="ACYL-COA DEHYDROGENASE"/>
    <property type="match status" value="1"/>
</dbReference>
<dbReference type="Gene3D" id="1.20.140.10">
    <property type="entry name" value="Butyryl-CoA Dehydrogenase, subunit A, domain 3"/>
    <property type="match status" value="1"/>
</dbReference>
<dbReference type="InterPro" id="IPR006091">
    <property type="entry name" value="Acyl-CoA_Oxase/DH_mid-dom"/>
</dbReference>
<dbReference type="GO" id="GO:0003995">
    <property type="term" value="F:acyl-CoA dehydrogenase activity"/>
    <property type="evidence" value="ECO:0007669"/>
    <property type="project" value="InterPro"/>
</dbReference>
<dbReference type="Proteomes" id="UP000319375">
    <property type="component" value="Unassembled WGS sequence"/>
</dbReference>
<dbReference type="AlphaFoldDB" id="A0A5C5RYN9"/>
<comment type="caution">
    <text evidence="11">The sequence shown here is derived from an EMBL/GenBank/DDBJ whole genome shotgun (WGS) entry which is preliminary data.</text>
</comment>
<feature type="domain" description="Acyl-CoA dehydrogenase/oxidase N-terminal" evidence="10">
    <location>
        <begin position="7"/>
        <end position="119"/>
    </location>
</feature>
<gene>
    <name evidence="11" type="ORF">FK530_17920</name>
</gene>
<dbReference type="InterPro" id="IPR037069">
    <property type="entry name" value="AcylCoA_DH/ox_N_sf"/>
</dbReference>
<dbReference type="FunFam" id="2.40.110.10:FF:000002">
    <property type="entry name" value="Acyl-CoA dehydrogenase fadE12"/>
    <property type="match status" value="1"/>
</dbReference>
<evidence type="ECO:0000256" key="3">
    <source>
        <dbReference type="ARBA" id="ARBA00022630"/>
    </source>
</evidence>
<dbReference type="FunFam" id="1.20.140.10:FF:000001">
    <property type="entry name" value="Acyl-CoA dehydrogenase"/>
    <property type="match status" value="1"/>
</dbReference>
<evidence type="ECO:0000313" key="12">
    <source>
        <dbReference type="Proteomes" id="UP000319375"/>
    </source>
</evidence>
<keyword evidence="12" id="KW-1185">Reference proteome</keyword>
<dbReference type="PANTHER" id="PTHR43884:SF12">
    <property type="entry name" value="ISOVALERYL-COA DEHYDROGENASE, MITOCHONDRIAL-RELATED"/>
    <property type="match status" value="1"/>
</dbReference>
<dbReference type="Pfam" id="PF02771">
    <property type="entry name" value="Acyl-CoA_dh_N"/>
    <property type="match status" value="1"/>
</dbReference>
<comment type="cofactor">
    <cofactor evidence="1 7">
        <name>FAD</name>
        <dbReference type="ChEBI" id="CHEBI:57692"/>
    </cofactor>
</comment>
<dbReference type="InterPro" id="IPR013786">
    <property type="entry name" value="AcylCoA_DH/ox_N"/>
</dbReference>
<name>A0A5C5RYN9_9ACTN</name>
<sequence length="383" mass="42050">MERMVYTAEHEEFRSAVRRFLEREALPKYATWERQGFVDPEFFLQMGELGFLGMQVPKEFGGSGIESYKFNAVLNEEAAAAGLALGSLRTHLDLVYPYLQRFANAEQKKRWLPGFASGETMTAIAMTEPDTGSDLAGIRTTARRAGEVYIVNGAKTFITGGRQARRVLVVCRTSPPEKANRRAGLTILAIDTATPGFTSGRMLSKLGLKAQDTCELSFDDVRVPIEDRVGEEGQAFRLLSQNLPQERLVIAIGAVASARRAVEHTVDYTLNRKAFGTPVASFQNTKFVLADCAADVAAGQALVDDAIERHDADALTPAQAALVKLWSTEMQGRVVDKCLQLHGGYGYITEYPIARLYADARVTRILGGTSEVMRTVVAKSMQL</sequence>
<keyword evidence="4 7" id="KW-0274">FAD</keyword>
<accession>A0A5C5RYN9</accession>
<evidence type="ECO:0000256" key="4">
    <source>
        <dbReference type="ARBA" id="ARBA00022827"/>
    </source>
</evidence>
<keyword evidence="5 7" id="KW-0560">Oxidoreductase</keyword>
<dbReference type="InterPro" id="IPR009100">
    <property type="entry name" value="AcylCoA_DH/oxidase_NM_dom_sf"/>
</dbReference>
<comment type="similarity">
    <text evidence="2 7">Belongs to the acyl-CoA dehydrogenase family.</text>
</comment>
<evidence type="ECO:0000256" key="6">
    <source>
        <dbReference type="ARBA" id="ARBA00052546"/>
    </source>
</evidence>
<dbReference type="SUPFAM" id="SSF56645">
    <property type="entry name" value="Acyl-CoA dehydrogenase NM domain-like"/>
    <property type="match status" value="1"/>
</dbReference>
<evidence type="ECO:0000256" key="7">
    <source>
        <dbReference type="RuleBase" id="RU362125"/>
    </source>
</evidence>
<evidence type="ECO:0000259" key="8">
    <source>
        <dbReference type="Pfam" id="PF00441"/>
    </source>
</evidence>
<evidence type="ECO:0000256" key="1">
    <source>
        <dbReference type="ARBA" id="ARBA00001974"/>
    </source>
</evidence>
<dbReference type="Gene3D" id="2.40.110.10">
    <property type="entry name" value="Butyryl-CoA Dehydrogenase, subunit A, domain 2"/>
    <property type="match status" value="1"/>
</dbReference>
<dbReference type="GO" id="GO:0050660">
    <property type="term" value="F:flavin adenine dinucleotide binding"/>
    <property type="evidence" value="ECO:0007669"/>
    <property type="project" value="InterPro"/>
</dbReference>
<dbReference type="EMBL" id="VIGX01000012">
    <property type="protein sequence ID" value="TWS27608.1"/>
    <property type="molecule type" value="Genomic_DNA"/>
</dbReference>
<dbReference type="Pfam" id="PF02770">
    <property type="entry name" value="Acyl-CoA_dh_M"/>
    <property type="match status" value="1"/>
</dbReference>
<dbReference type="SUPFAM" id="SSF47203">
    <property type="entry name" value="Acyl-CoA dehydrogenase C-terminal domain-like"/>
    <property type="match status" value="1"/>
</dbReference>
<dbReference type="Gene3D" id="1.10.540.10">
    <property type="entry name" value="Acyl-CoA dehydrogenase/oxidase, N-terminal domain"/>
    <property type="match status" value="1"/>
</dbReference>
<reference evidence="11 12" key="1">
    <citation type="submission" date="2019-06" db="EMBL/GenBank/DDBJ databases">
        <title>Tsukamurella conjunctivitidis sp. nov., Tsukamurella assacharolytica sp. nov. and Tsukamurella sputae sp. nov. isolated from patients with conjunctivitis, bacteraemia (lymphoma) and respiratory infection (sputum) in Hong Kong.</title>
        <authorList>
            <person name="Teng J.L.L."/>
            <person name="Lee H.H."/>
            <person name="Fong J.Y.H."/>
            <person name="Fok K.M.N."/>
            <person name="Lau S.K.P."/>
            <person name="Woo P.C.Y."/>
        </authorList>
    </citation>
    <scope>NUCLEOTIDE SEQUENCE [LARGE SCALE GENOMIC DNA]</scope>
    <source>
        <strain evidence="11 12">HKU72</strain>
    </source>
</reference>
<feature type="domain" description="Acyl-CoA dehydrogenase/oxidase C-terminal" evidence="8">
    <location>
        <begin position="236"/>
        <end position="381"/>
    </location>
</feature>
<evidence type="ECO:0000259" key="10">
    <source>
        <dbReference type="Pfam" id="PF02771"/>
    </source>
</evidence>
<dbReference type="Pfam" id="PF00441">
    <property type="entry name" value="Acyl-CoA_dh_1"/>
    <property type="match status" value="1"/>
</dbReference>